<dbReference type="OrthoDB" id="9587583at2"/>
<evidence type="ECO:0008006" key="4">
    <source>
        <dbReference type="Google" id="ProtNLM"/>
    </source>
</evidence>
<feature type="transmembrane region" description="Helical" evidence="1">
    <location>
        <begin position="125"/>
        <end position="143"/>
    </location>
</feature>
<dbReference type="EMBL" id="CP036269">
    <property type="protein sequence ID" value="QDT43052.1"/>
    <property type="molecule type" value="Genomic_DNA"/>
</dbReference>
<feature type="transmembrane region" description="Helical" evidence="1">
    <location>
        <begin position="223"/>
        <end position="246"/>
    </location>
</feature>
<dbReference type="RefSeq" id="WP_145217290.1">
    <property type="nucleotide sequence ID" value="NZ_CP036269.1"/>
</dbReference>
<feature type="transmembrane region" description="Helical" evidence="1">
    <location>
        <begin position="400"/>
        <end position="417"/>
    </location>
</feature>
<gene>
    <name evidence="2" type="ORF">Pan241w_31490</name>
</gene>
<dbReference type="KEGG" id="gaz:Pan241w_31490"/>
<feature type="transmembrane region" description="Helical" evidence="1">
    <location>
        <begin position="314"/>
        <end position="332"/>
    </location>
</feature>
<name>A0A517RGQ5_9PLAN</name>
<accession>A0A517RGQ5</accession>
<sequence>MLESTPDNFTTDDLDNQKATLWLSGAALFLLSAVFFIIQAMHPPDWDAFQYMSIAQQFSETGMESYKKDVRTYFYPWVLSLIISLSKVTNLPTRILLFVFQTSFYFFCVNRLARAISIKNKKLGQIILVVLSVNIFVIPYLSLSLTEGIFLSLFILWLSAFTRLEKFVNKDHNPSDLKKEIILIAAASGIILVTRPAGLWICCTSFVMLLLKWKAIYSKFKPLQLTLLLVLAFFTFAAPLIPQFYLNAVNFQKASPFPVKDLAGFQIQVGIENLKYGTNISGGEPAIWYPNPFMTDNAASELGYRWYFYHPVKAFLTVLFKFIAAFDFEYLFCYVADLRPPYRWLTTLTSQTIFIIGLWRAITYCTKKDSFIGNYTMPLVCLFFWGLFTMPTALELRFSLPMQIIFLILTVQYLMEYRNYARRNKIKMVGIYLVSMLIIVPIAYYVSTLNVLLNQ</sequence>
<feature type="transmembrane region" description="Helical" evidence="1">
    <location>
        <begin position="181"/>
        <end position="211"/>
    </location>
</feature>
<evidence type="ECO:0000313" key="2">
    <source>
        <dbReference type="EMBL" id="QDT43052.1"/>
    </source>
</evidence>
<keyword evidence="1" id="KW-0812">Transmembrane</keyword>
<keyword evidence="3" id="KW-1185">Reference proteome</keyword>
<evidence type="ECO:0000313" key="3">
    <source>
        <dbReference type="Proteomes" id="UP000317171"/>
    </source>
</evidence>
<feature type="transmembrane region" description="Helical" evidence="1">
    <location>
        <begin position="429"/>
        <end position="447"/>
    </location>
</feature>
<feature type="transmembrane region" description="Helical" evidence="1">
    <location>
        <begin position="375"/>
        <end position="394"/>
    </location>
</feature>
<feature type="transmembrane region" description="Helical" evidence="1">
    <location>
        <begin position="95"/>
        <end position="113"/>
    </location>
</feature>
<dbReference type="AlphaFoldDB" id="A0A517RGQ5"/>
<keyword evidence="1" id="KW-0472">Membrane</keyword>
<dbReference type="Proteomes" id="UP000317171">
    <property type="component" value="Chromosome"/>
</dbReference>
<reference evidence="2 3" key="1">
    <citation type="submission" date="2019-02" db="EMBL/GenBank/DDBJ databases">
        <title>Deep-cultivation of Planctomycetes and their phenomic and genomic characterization uncovers novel biology.</title>
        <authorList>
            <person name="Wiegand S."/>
            <person name="Jogler M."/>
            <person name="Boedeker C."/>
            <person name="Pinto D."/>
            <person name="Vollmers J."/>
            <person name="Rivas-Marin E."/>
            <person name="Kohn T."/>
            <person name="Peeters S.H."/>
            <person name="Heuer A."/>
            <person name="Rast P."/>
            <person name="Oberbeckmann S."/>
            <person name="Bunk B."/>
            <person name="Jeske O."/>
            <person name="Meyerdierks A."/>
            <person name="Storesund J.E."/>
            <person name="Kallscheuer N."/>
            <person name="Luecker S."/>
            <person name="Lage O.M."/>
            <person name="Pohl T."/>
            <person name="Merkel B.J."/>
            <person name="Hornburger P."/>
            <person name="Mueller R.-W."/>
            <person name="Bruemmer F."/>
            <person name="Labrenz M."/>
            <person name="Spormann A.M."/>
            <person name="Op den Camp H."/>
            <person name="Overmann J."/>
            <person name="Amann R."/>
            <person name="Jetten M.S.M."/>
            <person name="Mascher T."/>
            <person name="Medema M.H."/>
            <person name="Devos D.P."/>
            <person name="Kaster A.-K."/>
            <person name="Ovreas L."/>
            <person name="Rohde M."/>
            <person name="Galperin M.Y."/>
            <person name="Jogler C."/>
        </authorList>
    </citation>
    <scope>NUCLEOTIDE SEQUENCE [LARGE SCALE GENOMIC DNA]</scope>
    <source>
        <strain evidence="2 3">Pan241w</strain>
    </source>
</reference>
<protein>
    <recommendedName>
        <fullName evidence="4">Glycosyltransferase RgtA/B/C/D-like domain-containing protein</fullName>
    </recommendedName>
</protein>
<feature type="transmembrane region" description="Helical" evidence="1">
    <location>
        <begin position="20"/>
        <end position="38"/>
    </location>
</feature>
<evidence type="ECO:0000256" key="1">
    <source>
        <dbReference type="SAM" id="Phobius"/>
    </source>
</evidence>
<organism evidence="2 3">
    <name type="scientific">Gimesia alba</name>
    <dbReference type="NCBI Taxonomy" id="2527973"/>
    <lineage>
        <taxon>Bacteria</taxon>
        <taxon>Pseudomonadati</taxon>
        <taxon>Planctomycetota</taxon>
        <taxon>Planctomycetia</taxon>
        <taxon>Planctomycetales</taxon>
        <taxon>Planctomycetaceae</taxon>
        <taxon>Gimesia</taxon>
    </lineage>
</organism>
<proteinExistence type="predicted"/>
<keyword evidence="1" id="KW-1133">Transmembrane helix</keyword>